<dbReference type="AlphaFoldDB" id="A0A850DYH9"/>
<protein>
    <recommendedName>
        <fullName evidence="5">Leucine-binding protein domain-containing protein</fullName>
    </recommendedName>
</protein>
<sequence length="484" mass="47939">MSRTTEQPAPGQQPAPELQSAEPSGAEQSGAEQPVNDRTTRRRRRTILLVVLAVLVVAAVVIAVVAVRFTAETPAEAVAATAPVPVQVAHVPDGTKIGVVVTLGDGEGSEWADAAQGALVAQRRLQLGGTTVQLVAQDDAGSTDGARAAVETLAKQGVAGIVVASSGRHVDGAFAAASSAGIPVVAPYATGSDDAWSTAPSTDSTASAMRSALGSAKSPLLVDLGGGAPSGLQVAHVVDAVRDADTAALATTIAERTGVAAQTADTTTGSGADAPVAADSDAVVLSGPAARQGALVAALQSADVTAPIILTADATSPTFAAALTQAGGSLSGGFRTVGVETDDARALHPDATGRSMSAFLGGLRVLADDADAKNLTGDRPFSSVAPVADARSHDAVIALVRAVGTARSDEPSAVADALATLDLSGSDGLAGPDLVFRTHEALRSPASVLASSAQDLGLRPAASDDSADASGSPSLVWFADDTER</sequence>
<proteinExistence type="predicted"/>
<dbReference type="EMBL" id="JABMCG010000123">
    <property type="protein sequence ID" value="NUU29250.1"/>
    <property type="molecule type" value="Genomic_DNA"/>
</dbReference>
<keyword evidence="2" id="KW-0472">Membrane</keyword>
<organism evidence="3 4">
    <name type="scientific">Curtobacterium citreum</name>
    <dbReference type="NCBI Taxonomy" id="2036"/>
    <lineage>
        <taxon>Bacteria</taxon>
        <taxon>Bacillati</taxon>
        <taxon>Actinomycetota</taxon>
        <taxon>Actinomycetes</taxon>
        <taxon>Micrococcales</taxon>
        <taxon>Microbacteriaceae</taxon>
        <taxon>Curtobacterium</taxon>
    </lineage>
</organism>
<evidence type="ECO:0000313" key="4">
    <source>
        <dbReference type="Proteomes" id="UP000539146"/>
    </source>
</evidence>
<feature type="region of interest" description="Disordered" evidence="1">
    <location>
        <begin position="1"/>
        <end position="39"/>
    </location>
</feature>
<gene>
    <name evidence="3" type="ORF">HP467_14230</name>
</gene>
<evidence type="ECO:0000256" key="1">
    <source>
        <dbReference type="SAM" id="MobiDB-lite"/>
    </source>
</evidence>
<dbReference type="Proteomes" id="UP000539146">
    <property type="component" value="Unassembled WGS sequence"/>
</dbReference>
<dbReference type="Gene3D" id="3.40.50.2300">
    <property type="match status" value="2"/>
</dbReference>
<feature type="compositionally biased region" description="Low complexity" evidence="1">
    <location>
        <begin position="461"/>
        <end position="470"/>
    </location>
</feature>
<dbReference type="RefSeq" id="WP_175326583.1">
    <property type="nucleotide sequence ID" value="NZ_BAAAWP010000001.1"/>
</dbReference>
<reference evidence="3 4" key="1">
    <citation type="submission" date="2020-05" db="EMBL/GenBank/DDBJ databases">
        <title>Genome Sequencing of Type Strains.</title>
        <authorList>
            <person name="Lemaire J.F."/>
            <person name="Inderbitzin P."/>
            <person name="Gregorio O.A."/>
            <person name="Collins S.B."/>
            <person name="Wespe N."/>
            <person name="Knight-Connoni V."/>
        </authorList>
    </citation>
    <scope>NUCLEOTIDE SEQUENCE [LARGE SCALE GENOMIC DNA]</scope>
    <source>
        <strain evidence="3 4">DSM 20512</strain>
    </source>
</reference>
<feature type="compositionally biased region" description="Low complexity" evidence="1">
    <location>
        <begin position="1"/>
        <end position="19"/>
    </location>
</feature>
<evidence type="ECO:0008006" key="5">
    <source>
        <dbReference type="Google" id="ProtNLM"/>
    </source>
</evidence>
<dbReference type="InterPro" id="IPR028082">
    <property type="entry name" value="Peripla_BP_I"/>
</dbReference>
<name>A0A850DYH9_9MICO</name>
<accession>A0A850DYH9</accession>
<feature type="transmembrane region" description="Helical" evidence="2">
    <location>
        <begin position="47"/>
        <end position="67"/>
    </location>
</feature>
<keyword evidence="2" id="KW-0812">Transmembrane</keyword>
<evidence type="ECO:0000256" key="2">
    <source>
        <dbReference type="SAM" id="Phobius"/>
    </source>
</evidence>
<keyword evidence="2" id="KW-1133">Transmembrane helix</keyword>
<comment type="caution">
    <text evidence="3">The sequence shown here is derived from an EMBL/GenBank/DDBJ whole genome shotgun (WGS) entry which is preliminary data.</text>
</comment>
<dbReference type="SUPFAM" id="SSF53822">
    <property type="entry name" value="Periplasmic binding protein-like I"/>
    <property type="match status" value="1"/>
</dbReference>
<feature type="region of interest" description="Disordered" evidence="1">
    <location>
        <begin position="459"/>
        <end position="484"/>
    </location>
</feature>
<evidence type="ECO:0000313" key="3">
    <source>
        <dbReference type="EMBL" id="NUU29250.1"/>
    </source>
</evidence>